<dbReference type="PANTHER" id="PTHR46791">
    <property type="entry name" value="EXPRESSED PROTEIN"/>
    <property type="match status" value="1"/>
</dbReference>
<name>A0A6A4GB71_9AGAR</name>
<dbReference type="AlphaFoldDB" id="A0A6A4GB71"/>
<keyword evidence="3" id="KW-1185">Reference proteome</keyword>
<reference evidence="2" key="1">
    <citation type="journal article" date="2019" name="Environ. Microbiol.">
        <title>Fungal ecological strategies reflected in gene transcription - a case study of two litter decomposers.</title>
        <authorList>
            <person name="Barbi F."/>
            <person name="Kohler A."/>
            <person name="Barry K."/>
            <person name="Baskaran P."/>
            <person name="Daum C."/>
            <person name="Fauchery L."/>
            <person name="Ihrmark K."/>
            <person name="Kuo A."/>
            <person name="LaButti K."/>
            <person name="Lipzen A."/>
            <person name="Morin E."/>
            <person name="Grigoriev I.V."/>
            <person name="Henrissat B."/>
            <person name="Lindahl B."/>
            <person name="Martin F."/>
        </authorList>
    </citation>
    <scope>NUCLEOTIDE SEQUENCE</scope>
    <source>
        <strain evidence="2">JB14</strain>
    </source>
</reference>
<feature type="domain" description="Integrase core" evidence="1">
    <location>
        <begin position="130"/>
        <end position="172"/>
    </location>
</feature>
<feature type="non-terminal residue" evidence="2">
    <location>
        <position position="1"/>
    </location>
</feature>
<accession>A0A6A4GB71</accession>
<organism evidence="2 3">
    <name type="scientific">Gymnopus androsaceus JB14</name>
    <dbReference type="NCBI Taxonomy" id="1447944"/>
    <lineage>
        <taxon>Eukaryota</taxon>
        <taxon>Fungi</taxon>
        <taxon>Dikarya</taxon>
        <taxon>Basidiomycota</taxon>
        <taxon>Agaricomycotina</taxon>
        <taxon>Agaricomycetes</taxon>
        <taxon>Agaricomycetidae</taxon>
        <taxon>Agaricales</taxon>
        <taxon>Marasmiineae</taxon>
        <taxon>Omphalotaceae</taxon>
        <taxon>Gymnopus</taxon>
    </lineage>
</organism>
<feature type="non-terminal residue" evidence="2">
    <location>
        <position position="172"/>
    </location>
</feature>
<dbReference type="EMBL" id="ML771258">
    <property type="protein sequence ID" value="KAE9382610.1"/>
    <property type="molecule type" value="Genomic_DNA"/>
</dbReference>
<evidence type="ECO:0000313" key="3">
    <source>
        <dbReference type="Proteomes" id="UP000799118"/>
    </source>
</evidence>
<dbReference type="Proteomes" id="UP000799118">
    <property type="component" value="Unassembled WGS sequence"/>
</dbReference>
<evidence type="ECO:0000313" key="2">
    <source>
        <dbReference type="EMBL" id="KAE9382610.1"/>
    </source>
</evidence>
<gene>
    <name evidence="2" type="ORF">BT96DRAFT_778281</name>
</gene>
<protein>
    <recommendedName>
        <fullName evidence="1">Integrase core domain-containing protein</fullName>
    </recommendedName>
</protein>
<evidence type="ECO:0000259" key="1">
    <source>
        <dbReference type="Pfam" id="PF24764"/>
    </source>
</evidence>
<proteinExistence type="predicted"/>
<dbReference type="Pfam" id="PF24764">
    <property type="entry name" value="rva_4"/>
    <property type="match status" value="1"/>
</dbReference>
<sequence>AIPLLLEMEDAAPDKGLPVQWLLDCADHFARLIVELENTVQSAAGVNRESSHINCVVPVHTQPNGKHGCPRKVINPTFLRTAFHPSRCIKLHQLAKQLKIHLQTLKARLHQNGIDHWFSTISDDELDNLVSRPNALWHIDGHHKLIMWGFVIHGVVDGYSRIVPGLKASTNN</sequence>
<dbReference type="PANTHER" id="PTHR46791:SF5">
    <property type="entry name" value="CLR5 DOMAIN-CONTAINING PROTEIN-RELATED"/>
    <property type="match status" value="1"/>
</dbReference>
<dbReference type="OrthoDB" id="2686689at2759"/>
<dbReference type="InterPro" id="IPR058913">
    <property type="entry name" value="Integrase_dom_put"/>
</dbReference>